<dbReference type="Gene3D" id="1.25.40.10">
    <property type="entry name" value="Tetratricopeptide repeat domain"/>
    <property type="match status" value="1"/>
</dbReference>
<dbReference type="InterPro" id="IPR019734">
    <property type="entry name" value="TPR_rpt"/>
</dbReference>
<reference evidence="3 4" key="1">
    <citation type="submission" date="2017-08" db="EMBL/GenBank/DDBJ databases">
        <title>Acidophilic green algal genome provides insights into adaptation to an acidic environment.</title>
        <authorList>
            <person name="Hirooka S."/>
            <person name="Hirose Y."/>
            <person name="Kanesaki Y."/>
            <person name="Higuchi S."/>
            <person name="Fujiwara T."/>
            <person name="Onuma R."/>
            <person name="Era A."/>
            <person name="Ohbayashi R."/>
            <person name="Uzuka A."/>
            <person name="Nozaki H."/>
            <person name="Yoshikawa H."/>
            <person name="Miyagishima S.Y."/>
        </authorList>
    </citation>
    <scope>NUCLEOTIDE SEQUENCE [LARGE SCALE GENOMIC DNA]</scope>
    <source>
        <strain evidence="3 4">NIES-2499</strain>
    </source>
</reference>
<evidence type="ECO:0000256" key="1">
    <source>
        <dbReference type="PROSITE-ProRule" id="PRU00339"/>
    </source>
</evidence>
<dbReference type="InterPro" id="IPR039190">
    <property type="entry name" value="TTC14"/>
</dbReference>
<dbReference type="AlphaFoldDB" id="A0A250X353"/>
<dbReference type="EMBL" id="BEGY01000025">
    <property type="protein sequence ID" value="GAX77486.1"/>
    <property type="molecule type" value="Genomic_DNA"/>
</dbReference>
<evidence type="ECO:0000256" key="2">
    <source>
        <dbReference type="SAM" id="MobiDB-lite"/>
    </source>
</evidence>
<feature type="compositionally biased region" description="Basic and acidic residues" evidence="2">
    <location>
        <begin position="300"/>
        <end position="313"/>
    </location>
</feature>
<dbReference type="PROSITE" id="PS50005">
    <property type="entry name" value="TPR"/>
    <property type="match status" value="2"/>
</dbReference>
<dbReference type="Proteomes" id="UP000232323">
    <property type="component" value="Unassembled WGS sequence"/>
</dbReference>
<gene>
    <name evidence="3" type="ORF">CEUSTIGMA_g4930.t1</name>
</gene>
<feature type="compositionally biased region" description="Basic residues" evidence="2">
    <location>
        <begin position="377"/>
        <end position="394"/>
    </location>
</feature>
<keyword evidence="1" id="KW-0802">TPR repeat</keyword>
<feature type="repeat" description="TPR" evidence="1">
    <location>
        <begin position="225"/>
        <end position="258"/>
    </location>
</feature>
<feature type="region of interest" description="Disordered" evidence="2">
    <location>
        <begin position="300"/>
        <end position="409"/>
    </location>
</feature>
<dbReference type="SUPFAM" id="SSF48452">
    <property type="entry name" value="TPR-like"/>
    <property type="match status" value="1"/>
</dbReference>
<feature type="compositionally biased region" description="Basic and acidic residues" evidence="2">
    <location>
        <begin position="325"/>
        <end position="339"/>
    </location>
</feature>
<dbReference type="PANTHER" id="PTHR23184:SF9">
    <property type="entry name" value="TETRATRICOPEPTIDE REPEAT PROTEIN 14"/>
    <property type="match status" value="1"/>
</dbReference>
<dbReference type="STRING" id="1157962.A0A250X353"/>
<feature type="region of interest" description="Disordered" evidence="2">
    <location>
        <begin position="81"/>
        <end position="119"/>
    </location>
</feature>
<dbReference type="SMART" id="SM00028">
    <property type="entry name" value="TPR"/>
    <property type="match status" value="2"/>
</dbReference>
<evidence type="ECO:0000313" key="4">
    <source>
        <dbReference type="Proteomes" id="UP000232323"/>
    </source>
</evidence>
<proteinExistence type="predicted"/>
<protein>
    <submittedName>
        <fullName evidence="3">Uncharacterized protein</fullName>
    </submittedName>
</protein>
<evidence type="ECO:0000313" key="3">
    <source>
        <dbReference type="EMBL" id="GAX77486.1"/>
    </source>
</evidence>
<dbReference type="OrthoDB" id="515244at2759"/>
<keyword evidence="4" id="KW-1185">Reference proteome</keyword>
<feature type="repeat" description="TPR" evidence="1">
    <location>
        <begin position="191"/>
        <end position="224"/>
    </location>
</feature>
<name>A0A250X353_9CHLO</name>
<sequence length="409" mass="45499">MDERCIGHRLSVADRIREARAKQLLHGVRSGHTRVQNNDDRTWGFAQTPHLSELELEVNKLYKAGHPSEGGLSPHAKIPLLVSNNSEDPRGHATGQTALLKEDKLPPSNQAESSSSRQIQTSPLIHTLYLDALKESRTLRSPHCEVEQAKILGVQAYLDGLAGSIVLPWVSEDETERVRGQLKQHINKGWSDEALRCGIAQAKSGTYNEAMRYYDRAIELFPGNADAFVARGAAHANMKHLVEAANDFKTALSMDSNNVNAMRYLEAVRKRLPQERDQDKHKGGNLQNVGLYGSSVEVVASERKERSDPHSSTRVEMLSPPKGLQDLDDRKIQGKEHSRSPSSASTSDTLSSGDSSESDLEGEDVKRALEMILQARKMAKHLAKVKKKEKKRKSKQDSKGSKKKKRRKS</sequence>
<organism evidence="3 4">
    <name type="scientific">Chlamydomonas eustigma</name>
    <dbReference type="NCBI Taxonomy" id="1157962"/>
    <lineage>
        <taxon>Eukaryota</taxon>
        <taxon>Viridiplantae</taxon>
        <taxon>Chlorophyta</taxon>
        <taxon>core chlorophytes</taxon>
        <taxon>Chlorophyceae</taxon>
        <taxon>CS clade</taxon>
        <taxon>Chlamydomonadales</taxon>
        <taxon>Chlamydomonadaceae</taxon>
        <taxon>Chlamydomonas</taxon>
    </lineage>
</organism>
<dbReference type="PANTHER" id="PTHR23184">
    <property type="entry name" value="TETRATRICOPEPTIDE REPEAT PROTEIN 14"/>
    <property type="match status" value="1"/>
</dbReference>
<dbReference type="InterPro" id="IPR011990">
    <property type="entry name" value="TPR-like_helical_dom_sf"/>
</dbReference>
<feature type="compositionally biased region" description="Low complexity" evidence="2">
    <location>
        <begin position="340"/>
        <end position="355"/>
    </location>
</feature>
<feature type="compositionally biased region" description="Polar residues" evidence="2">
    <location>
        <begin position="107"/>
        <end position="119"/>
    </location>
</feature>
<comment type="caution">
    <text evidence="3">The sequence shown here is derived from an EMBL/GenBank/DDBJ whole genome shotgun (WGS) entry which is preliminary data.</text>
</comment>
<accession>A0A250X353</accession>